<name>A0A8H4T0G1_9HYPO</name>
<sequence length="157" mass="17013">MPTTATFYKIDGAMVNWLRSIFLFPDFAIILIAINFLCWGPHPSLIGDSAFLLVSNSTHYTGSYSSSGLLVAQAQALFRISQFAVLSAPTRFTVRGRRSAAAVTSLAEPTWFHSGRMNPVISRLAFVPSAKELGALYTVLGYIGILSLALVPIVLES</sequence>
<dbReference type="AlphaFoldDB" id="A0A8H4T0G1"/>
<proteinExistence type="predicted"/>
<keyword evidence="1" id="KW-1133">Transmembrane helix</keyword>
<comment type="caution">
    <text evidence="2">The sequence shown here is derived from an EMBL/GenBank/DDBJ whole genome shotgun (WGS) entry which is preliminary data.</text>
</comment>
<accession>A0A8H4T0G1</accession>
<evidence type="ECO:0000313" key="3">
    <source>
        <dbReference type="Proteomes" id="UP000604273"/>
    </source>
</evidence>
<evidence type="ECO:0000256" key="1">
    <source>
        <dbReference type="SAM" id="Phobius"/>
    </source>
</evidence>
<protein>
    <submittedName>
        <fullName evidence="2">Uncharacterized protein</fullName>
    </submittedName>
</protein>
<evidence type="ECO:0000313" key="2">
    <source>
        <dbReference type="EMBL" id="KAF4949075.1"/>
    </source>
</evidence>
<reference evidence="2" key="1">
    <citation type="journal article" date="2020" name="BMC Genomics">
        <title>Correction to: Identification and distribution of gene clusters required for synthesis of sphingolipid metabolism inhibitors in diverse species of the filamentous fungus Fusarium.</title>
        <authorList>
            <person name="Kim H.S."/>
            <person name="Lohmar J.M."/>
            <person name="Busman M."/>
            <person name="Brown D.W."/>
            <person name="Naumann T.A."/>
            <person name="Divon H.H."/>
            <person name="Lysoe E."/>
            <person name="Uhlig S."/>
            <person name="Proctor R.H."/>
        </authorList>
    </citation>
    <scope>NUCLEOTIDE SEQUENCE</scope>
    <source>
        <strain evidence="2">NRRL 45417</strain>
    </source>
</reference>
<dbReference type="EMBL" id="JABFAI010000247">
    <property type="protein sequence ID" value="KAF4949075.1"/>
    <property type="molecule type" value="Genomic_DNA"/>
</dbReference>
<organism evidence="2 3">
    <name type="scientific">Fusarium gaditjirri</name>
    <dbReference type="NCBI Taxonomy" id="282569"/>
    <lineage>
        <taxon>Eukaryota</taxon>
        <taxon>Fungi</taxon>
        <taxon>Dikarya</taxon>
        <taxon>Ascomycota</taxon>
        <taxon>Pezizomycotina</taxon>
        <taxon>Sordariomycetes</taxon>
        <taxon>Hypocreomycetidae</taxon>
        <taxon>Hypocreales</taxon>
        <taxon>Nectriaceae</taxon>
        <taxon>Fusarium</taxon>
        <taxon>Fusarium nisikadoi species complex</taxon>
    </lineage>
</organism>
<keyword evidence="1" id="KW-0472">Membrane</keyword>
<reference evidence="2" key="2">
    <citation type="submission" date="2020-05" db="EMBL/GenBank/DDBJ databases">
        <authorList>
            <person name="Kim H.-S."/>
            <person name="Proctor R.H."/>
            <person name="Brown D.W."/>
        </authorList>
    </citation>
    <scope>NUCLEOTIDE SEQUENCE</scope>
    <source>
        <strain evidence="2">NRRL 45417</strain>
    </source>
</reference>
<feature type="transmembrane region" description="Helical" evidence="1">
    <location>
        <begin position="133"/>
        <end position="155"/>
    </location>
</feature>
<keyword evidence="1" id="KW-0812">Transmembrane</keyword>
<dbReference type="Proteomes" id="UP000604273">
    <property type="component" value="Unassembled WGS sequence"/>
</dbReference>
<feature type="transmembrane region" description="Helical" evidence="1">
    <location>
        <begin position="20"/>
        <end position="39"/>
    </location>
</feature>
<keyword evidence="3" id="KW-1185">Reference proteome</keyword>
<gene>
    <name evidence="2" type="ORF">FGADI_9149</name>
</gene>